<proteinExistence type="predicted"/>
<reference evidence="3" key="1">
    <citation type="submission" date="2021-02" db="EMBL/GenBank/DDBJ databases">
        <authorList>
            <person name="Nowell W R."/>
        </authorList>
    </citation>
    <scope>NUCLEOTIDE SEQUENCE</scope>
</reference>
<feature type="region of interest" description="Disordered" evidence="2">
    <location>
        <begin position="371"/>
        <end position="401"/>
    </location>
</feature>
<evidence type="ECO:0000256" key="1">
    <source>
        <dbReference type="ARBA" id="ARBA00022737"/>
    </source>
</evidence>
<dbReference type="AlphaFoldDB" id="A0A821DVM4"/>
<dbReference type="PANTHER" id="PTHR43215:SF14">
    <property type="entry name" value="RADIAL SPOKE HEAD 1 HOMOLOG"/>
    <property type="match status" value="1"/>
</dbReference>
<dbReference type="Proteomes" id="UP000663838">
    <property type="component" value="Unassembled WGS sequence"/>
</dbReference>
<dbReference type="SUPFAM" id="SSF82185">
    <property type="entry name" value="Histone H3 K4-specific methyltransferase SET7/9 N-terminal domain"/>
    <property type="match status" value="2"/>
</dbReference>
<evidence type="ECO:0000256" key="2">
    <source>
        <dbReference type="SAM" id="MobiDB-lite"/>
    </source>
</evidence>
<comment type="caution">
    <text evidence="3">The sequence shown here is derived from an EMBL/GenBank/DDBJ whole genome shotgun (WGS) entry which is preliminary data.</text>
</comment>
<dbReference type="PANTHER" id="PTHR43215">
    <property type="entry name" value="RADIAL SPOKE HEAD 1 HOMOLOG"/>
    <property type="match status" value="1"/>
</dbReference>
<evidence type="ECO:0000313" key="3">
    <source>
        <dbReference type="EMBL" id="CAF4626334.1"/>
    </source>
</evidence>
<keyword evidence="1" id="KW-0677">Repeat</keyword>
<feature type="compositionally biased region" description="Low complexity" evidence="2">
    <location>
        <begin position="374"/>
        <end position="394"/>
    </location>
</feature>
<name>A0A821DVM4_9BILA</name>
<dbReference type="InterPro" id="IPR003409">
    <property type="entry name" value="MORN"/>
</dbReference>
<dbReference type="EMBL" id="CAJOBS010000692">
    <property type="protein sequence ID" value="CAF4626334.1"/>
    <property type="molecule type" value="Genomic_DNA"/>
</dbReference>
<accession>A0A821DVM4</accession>
<gene>
    <name evidence="3" type="ORF">TOA249_LOCUS12304</name>
</gene>
<dbReference type="Gene3D" id="2.20.110.10">
    <property type="entry name" value="Histone H3 K4-specific methyltransferase SET7/9 N-terminal domain"/>
    <property type="match status" value="4"/>
</dbReference>
<dbReference type="SMART" id="SM00698">
    <property type="entry name" value="MORN"/>
    <property type="match status" value="9"/>
</dbReference>
<sequence length="739" mass="84605">MSTSTNDKNAQRAIDYMSGARYKGEYKNGKRHGFGKLTLSNGSFYEGRFVENEKHGFGIYKWSNGAIYEGEFAHDQPHGKGKLTSRSGDIYDGVWANGKRHGQGTTTWKDGNAYEGLYDQNEKHGFGKHTWKDKGSTYAGTWEHNTPHGRGRYQYGNDDVYEGAFKQGKRHGQGKLTYANGDIYEGEYAEDLKHGTGRFSWANGDSYYGQFSNGLPEGTGEYIWASKDAPETSTSPVEERISKSEKKHTRKISSRHSVHRKVNKPKFPSYVRIHDGTTKQLVYDVDVSANNSNITYFNQTVTFSIPDSFQWHTNTEYNIAIDEGVLYSDSLSNPTAEFHRISSSAKVSNDGDPSTNVSIATHLTSDSTQINVLSDSDTSNPTTVTTTTKSSTTTGRALVQGEQSATRSAQLGMSLVWYSVCGYLPKLTDIIHLSCTNRNLHHVLEQDFFWRYLIRIRYGPILLKRYCDEIFSNKNNCDHLYSSDRHFVEFEKQYSQLPPAIVRNGWNLIVTDAQNGNMKGFAAAKRSKFYLPKLSSQLKMAITENRFRELVFQEDKTILSKLIYYYLSQRKIRLSFAYETYVCFDITRVSDANRPTIIDDTTSSFGSIAILDSRWLAAIRGEFHSIIPGRYAIICRIKLELLRYEQPSDEDQFTGEFTCIPEYGIMSSLEWDQDWFDLRYVINNSKNQSNQTTSQWFEEQMGIITIYELSKVYFGLRIWQLPYRKYAIMCDYIELKIIE</sequence>
<evidence type="ECO:0000313" key="4">
    <source>
        <dbReference type="Proteomes" id="UP000663838"/>
    </source>
</evidence>
<protein>
    <submittedName>
        <fullName evidence="3">Uncharacterized protein</fullName>
    </submittedName>
</protein>
<dbReference type="Pfam" id="PF02493">
    <property type="entry name" value="MORN"/>
    <property type="match status" value="9"/>
</dbReference>
<organism evidence="3 4">
    <name type="scientific">Rotaria socialis</name>
    <dbReference type="NCBI Taxonomy" id="392032"/>
    <lineage>
        <taxon>Eukaryota</taxon>
        <taxon>Metazoa</taxon>
        <taxon>Spiralia</taxon>
        <taxon>Gnathifera</taxon>
        <taxon>Rotifera</taxon>
        <taxon>Eurotatoria</taxon>
        <taxon>Bdelloidea</taxon>
        <taxon>Philodinida</taxon>
        <taxon>Philodinidae</taxon>
        <taxon>Rotaria</taxon>
    </lineage>
</organism>